<evidence type="ECO:0000313" key="1">
    <source>
        <dbReference type="EMBL" id="QJA55109.1"/>
    </source>
</evidence>
<proteinExistence type="predicted"/>
<organism evidence="1">
    <name type="scientific">viral metagenome</name>
    <dbReference type="NCBI Taxonomy" id="1070528"/>
    <lineage>
        <taxon>unclassified sequences</taxon>
        <taxon>metagenomes</taxon>
        <taxon>organismal metagenomes</taxon>
    </lineage>
</organism>
<dbReference type="AlphaFoldDB" id="A0A6H2A5Y1"/>
<gene>
    <name evidence="1" type="ORF">TM448A06933_0004</name>
</gene>
<protein>
    <submittedName>
        <fullName evidence="1">Uncharacterized protein</fullName>
    </submittedName>
</protein>
<reference evidence="1" key="1">
    <citation type="submission" date="2020-03" db="EMBL/GenBank/DDBJ databases">
        <title>The deep terrestrial virosphere.</title>
        <authorList>
            <person name="Holmfeldt K."/>
            <person name="Nilsson E."/>
            <person name="Simone D."/>
            <person name="Lopez-Fernandez M."/>
            <person name="Wu X."/>
            <person name="de Brujin I."/>
            <person name="Lundin D."/>
            <person name="Andersson A."/>
            <person name="Bertilsson S."/>
            <person name="Dopson M."/>
        </authorList>
    </citation>
    <scope>NUCLEOTIDE SEQUENCE</scope>
    <source>
        <strain evidence="1">TM448A06933</strain>
    </source>
</reference>
<dbReference type="EMBL" id="MT144568">
    <property type="protein sequence ID" value="QJA55109.1"/>
    <property type="molecule type" value="Genomic_DNA"/>
</dbReference>
<name>A0A6H2A5Y1_9ZZZZ</name>
<sequence length="102" mass="11420">MVNVVNKQRKEIIMNSETCNEQRQEKHMLLGNAISALNKELDLFLELSGKINGDSPMCGSGSEKNVKELLSLSQTLSTVPDKIREICEGLAKVRNEIRAMLF</sequence>
<accession>A0A6H2A5Y1</accession>